<keyword evidence="2" id="KW-1185">Reference proteome</keyword>
<sequence>MIHPLTLFLVTAQLLVMPGSPALVAALAQRDEAAQRLRALAQRSAERYADMPIHLVGSEDERWFTAHAGSFRAWGAPQEQVGEGHYLPELVMRHVLGPRANVVQVRDRLCTPEEGVLTVVALDGSAGLTPRAPLSLLDGASRADQWCRDLLAGRLRQGGPGEEGGDLCHWLSRAGVIEPELWCELAALRPDRAHLVDADATAGVGRYVAQWEWEA</sequence>
<organism evidence="1 2">
    <name type="scientific">Corynebacterium oculi</name>
    <dbReference type="NCBI Taxonomy" id="1544416"/>
    <lineage>
        <taxon>Bacteria</taxon>
        <taxon>Bacillati</taxon>
        <taxon>Actinomycetota</taxon>
        <taxon>Actinomycetes</taxon>
        <taxon>Mycobacteriales</taxon>
        <taxon>Corynebacteriaceae</taxon>
        <taxon>Corynebacterium</taxon>
    </lineage>
</organism>
<name>A0A0Q0UBW7_9CORY</name>
<comment type="caution">
    <text evidence="1">The sequence shown here is derived from an EMBL/GenBank/DDBJ whole genome shotgun (WGS) entry which is preliminary data.</text>
</comment>
<proteinExistence type="predicted"/>
<reference evidence="1 2" key="1">
    <citation type="submission" date="2015-10" db="EMBL/GenBank/DDBJ databases">
        <title>Corynebacteirum lowii and Corynebacterium oculi species nova, derived from human clinical disease and and emended description of Corynebacterium mastiditis.</title>
        <authorList>
            <person name="Bernard K."/>
            <person name="Pacheco A.L."/>
            <person name="Mcdougall C."/>
            <person name="Burtx T."/>
            <person name="Weibe D."/>
            <person name="Tyler S."/>
            <person name="Olson A.B."/>
            <person name="Cnockaert M."/>
            <person name="Eguchi H."/>
            <person name="Kuwahara T."/>
            <person name="Nakayama-Imaohji H."/>
            <person name="Boudewijins M."/>
            <person name="Van Hoecke F."/>
            <person name="Bernier A.-M."/>
            <person name="Vandamme P."/>
        </authorList>
    </citation>
    <scope>NUCLEOTIDE SEQUENCE [LARGE SCALE GENOMIC DNA]</scope>
    <source>
        <strain evidence="1 2">NML 130210</strain>
    </source>
</reference>
<dbReference type="STRING" id="1544416.Cocul_00543"/>
<dbReference type="PATRIC" id="fig|1544416.3.peg.547"/>
<protein>
    <submittedName>
        <fullName evidence="1">Uncharacterized protein</fullName>
    </submittedName>
</protein>
<dbReference type="Proteomes" id="UP000050517">
    <property type="component" value="Unassembled WGS sequence"/>
</dbReference>
<evidence type="ECO:0000313" key="1">
    <source>
        <dbReference type="EMBL" id="KQB85404.1"/>
    </source>
</evidence>
<dbReference type="OrthoDB" id="4774928at2"/>
<accession>A0A0Q0UBW7</accession>
<evidence type="ECO:0000313" key="2">
    <source>
        <dbReference type="Proteomes" id="UP000050517"/>
    </source>
</evidence>
<dbReference type="AlphaFoldDB" id="A0A0Q0UBW7"/>
<dbReference type="EMBL" id="LKST01000001">
    <property type="protein sequence ID" value="KQB85404.1"/>
    <property type="molecule type" value="Genomic_DNA"/>
</dbReference>
<gene>
    <name evidence="1" type="ORF">Cocul_00543</name>
</gene>